<dbReference type="Proteomes" id="UP000254134">
    <property type="component" value="Unassembled WGS sequence"/>
</dbReference>
<accession>A0A7M2Z0Z7</accession>
<reference evidence="2 3" key="1">
    <citation type="submission" date="2018-07" db="EMBL/GenBank/DDBJ databases">
        <title>High-quality-draft genome sequence of Gaiella occulta.</title>
        <authorList>
            <person name="Severino R."/>
            <person name="Froufe H.J.C."/>
            <person name="Rainey F.A."/>
            <person name="Barroso C."/>
            <person name="Albuquerque L."/>
            <person name="Lobo-Da-Cunha A."/>
            <person name="Da Costa M.S."/>
            <person name="Egas C."/>
        </authorList>
    </citation>
    <scope>NUCLEOTIDE SEQUENCE [LARGE SCALE GENOMIC DNA]</scope>
    <source>
        <strain evidence="2 3">F2-233</strain>
    </source>
</reference>
<evidence type="ECO:0000313" key="3">
    <source>
        <dbReference type="Proteomes" id="UP000254134"/>
    </source>
</evidence>
<feature type="transmembrane region" description="Helical" evidence="1">
    <location>
        <begin position="123"/>
        <end position="144"/>
    </location>
</feature>
<feature type="transmembrane region" description="Helical" evidence="1">
    <location>
        <begin position="97"/>
        <end position="117"/>
    </location>
</feature>
<feature type="transmembrane region" description="Helical" evidence="1">
    <location>
        <begin position="7"/>
        <end position="29"/>
    </location>
</feature>
<comment type="caution">
    <text evidence="2">The sequence shown here is derived from an EMBL/GenBank/DDBJ whole genome shotgun (WGS) entry which is preliminary data.</text>
</comment>
<dbReference type="EMBL" id="QQZY01000001">
    <property type="protein sequence ID" value="RDI76096.1"/>
    <property type="molecule type" value="Genomic_DNA"/>
</dbReference>
<keyword evidence="3" id="KW-1185">Reference proteome</keyword>
<evidence type="ECO:0000256" key="1">
    <source>
        <dbReference type="SAM" id="Phobius"/>
    </source>
</evidence>
<keyword evidence="1" id="KW-0472">Membrane</keyword>
<sequence>MTPRAEIVHWAFGAGFLLLGLILLAEVIVGTDVFRKRPWRAYLWPALAFVLGVMLWPVVGFFTSSTLHVLAHAAWAQAAMVAGAVQLAVVRGKLASPAWALVTATAMVISGTSFILHEQNTWLFSRAAFLHHALGWTLIAAALFPVGEALRPQRPIWRGGFALTWIVVAVMLFADRDVAPIFGHLSNLAGGPGR</sequence>
<keyword evidence="1" id="KW-0812">Transmembrane</keyword>
<evidence type="ECO:0000313" key="2">
    <source>
        <dbReference type="EMBL" id="RDI76096.1"/>
    </source>
</evidence>
<name>A0A7M2Z0Z7_9ACTN</name>
<feature type="transmembrane region" description="Helical" evidence="1">
    <location>
        <begin position="69"/>
        <end position="90"/>
    </location>
</feature>
<proteinExistence type="predicted"/>
<feature type="transmembrane region" description="Helical" evidence="1">
    <location>
        <begin position="156"/>
        <end position="174"/>
    </location>
</feature>
<dbReference type="RefSeq" id="WP_114794947.1">
    <property type="nucleotide sequence ID" value="NZ_QQZY01000001.1"/>
</dbReference>
<dbReference type="AlphaFoldDB" id="A0A7M2Z0Z7"/>
<protein>
    <submittedName>
        <fullName evidence="2">Uncharacterized protein</fullName>
    </submittedName>
</protein>
<feature type="transmembrane region" description="Helical" evidence="1">
    <location>
        <begin position="41"/>
        <end position="63"/>
    </location>
</feature>
<organism evidence="2 3">
    <name type="scientific">Gaiella occulta</name>
    <dbReference type="NCBI Taxonomy" id="1002870"/>
    <lineage>
        <taxon>Bacteria</taxon>
        <taxon>Bacillati</taxon>
        <taxon>Actinomycetota</taxon>
        <taxon>Thermoleophilia</taxon>
        <taxon>Gaiellales</taxon>
        <taxon>Gaiellaceae</taxon>
        <taxon>Gaiella</taxon>
    </lineage>
</organism>
<reference evidence="3" key="2">
    <citation type="journal article" date="2019" name="MicrobiologyOpen">
        <title>High-quality draft genome sequence of Gaiella occulta isolated from a 150 meter deep mineral water borehole and comparison with the genome sequences of other deep-branching lineages of the phylum Actinobacteria.</title>
        <authorList>
            <person name="Severino R."/>
            <person name="Froufe H.J.C."/>
            <person name="Barroso C."/>
            <person name="Albuquerque L."/>
            <person name="Lobo-da-Cunha A."/>
            <person name="da Costa M.S."/>
            <person name="Egas C."/>
        </authorList>
    </citation>
    <scope>NUCLEOTIDE SEQUENCE [LARGE SCALE GENOMIC DNA]</scope>
    <source>
        <strain evidence="3">F2-233</strain>
    </source>
</reference>
<gene>
    <name evidence="2" type="ORF">Gocc_0515</name>
</gene>
<keyword evidence="1" id="KW-1133">Transmembrane helix</keyword>